<dbReference type="Pfam" id="PF01476">
    <property type="entry name" value="LysM"/>
    <property type="match status" value="1"/>
</dbReference>
<evidence type="ECO:0000256" key="11">
    <source>
        <dbReference type="ARBA" id="ARBA00023295"/>
    </source>
</evidence>
<dbReference type="CDD" id="cd02878">
    <property type="entry name" value="GH18_zymocin_alpha"/>
    <property type="match status" value="1"/>
</dbReference>
<dbReference type="EC" id="3.2.1.14" evidence="4"/>
<keyword evidence="9" id="KW-0843">Virulence</keyword>
<keyword evidence="19" id="KW-1185">Reference proteome</keyword>
<dbReference type="CDD" id="cd00118">
    <property type="entry name" value="LysM"/>
    <property type="match status" value="1"/>
</dbReference>
<evidence type="ECO:0000256" key="12">
    <source>
        <dbReference type="ARBA" id="ARBA00023326"/>
    </source>
</evidence>
<dbReference type="SUPFAM" id="SSF54106">
    <property type="entry name" value="LysM domain"/>
    <property type="match status" value="1"/>
</dbReference>
<dbReference type="Proteomes" id="UP001642406">
    <property type="component" value="Unassembled WGS sequence"/>
</dbReference>
<keyword evidence="10" id="KW-0119">Carbohydrate metabolism</keyword>
<keyword evidence="7 13" id="KW-0378">Hydrolase</keyword>
<dbReference type="SUPFAM" id="SSF57016">
    <property type="entry name" value="Plant lectins/antimicrobial peptides"/>
    <property type="match status" value="1"/>
</dbReference>
<keyword evidence="15" id="KW-0732">Signal</keyword>
<dbReference type="InterPro" id="IPR017853">
    <property type="entry name" value="GH"/>
</dbReference>
<evidence type="ECO:0000256" key="14">
    <source>
        <dbReference type="SAM" id="MobiDB-lite"/>
    </source>
</evidence>
<comment type="subcellular location">
    <subcellularLocation>
        <location evidence="2">Secreted</location>
    </subcellularLocation>
</comment>
<dbReference type="InterPro" id="IPR029070">
    <property type="entry name" value="Chitinase_insertion_sf"/>
</dbReference>
<dbReference type="EMBL" id="CAWUHC010000006">
    <property type="protein sequence ID" value="CAK7211650.1"/>
    <property type="molecule type" value="Genomic_DNA"/>
</dbReference>
<protein>
    <recommendedName>
        <fullName evidence="4">chitinase</fullName>
        <ecNumber evidence="4">3.2.1.14</ecNumber>
    </recommendedName>
</protein>
<dbReference type="Gene3D" id="3.30.60.10">
    <property type="entry name" value="Endochitinase-like"/>
    <property type="match status" value="1"/>
</dbReference>
<evidence type="ECO:0000256" key="7">
    <source>
        <dbReference type="ARBA" id="ARBA00022801"/>
    </source>
</evidence>
<dbReference type="PROSITE" id="PS51782">
    <property type="entry name" value="LYSM"/>
    <property type="match status" value="1"/>
</dbReference>
<dbReference type="Gene3D" id="3.20.20.80">
    <property type="entry name" value="Glycosidases"/>
    <property type="match status" value="1"/>
</dbReference>
<evidence type="ECO:0000256" key="6">
    <source>
        <dbReference type="ARBA" id="ARBA00022669"/>
    </source>
</evidence>
<evidence type="ECO:0000256" key="4">
    <source>
        <dbReference type="ARBA" id="ARBA00012729"/>
    </source>
</evidence>
<reference evidence="18 19" key="1">
    <citation type="submission" date="2024-01" db="EMBL/GenBank/DDBJ databases">
        <authorList>
            <person name="Allen C."/>
            <person name="Tagirdzhanova G."/>
        </authorList>
    </citation>
    <scope>NUCLEOTIDE SEQUENCE [LARGE SCALE GENOMIC DNA]</scope>
</reference>
<comment type="similarity">
    <text evidence="3">Belongs to the glycosyl hydrolase 18 family. Chitinase class V subfamily.</text>
</comment>
<organism evidence="18 19">
    <name type="scientific">Sporothrix bragantina</name>
    <dbReference type="NCBI Taxonomy" id="671064"/>
    <lineage>
        <taxon>Eukaryota</taxon>
        <taxon>Fungi</taxon>
        <taxon>Dikarya</taxon>
        <taxon>Ascomycota</taxon>
        <taxon>Pezizomycotina</taxon>
        <taxon>Sordariomycetes</taxon>
        <taxon>Sordariomycetidae</taxon>
        <taxon>Ophiostomatales</taxon>
        <taxon>Ophiostomataceae</taxon>
        <taxon>Sporothrix</taxon>
    </lineage>
</organism>
<dbReference type="Gene3D" id="3.10.50.10">
    <property type="match status" value="1"/>
</dbReference>
<feature type="compositionally biased region" description="Acidic residues" evidence="14">
    <location>
        <begin position="1013"/>
        <end position="1022"/>
    </location>
</feature>
<dbReference type="InterPro" id="IPR001223">
    <property type="entry name" value="Glyco_hydro18_cat"/>
</dbReference>
<evidence type="ECO:0000313" key="19">
    <source>
        <dbReference type="Proteomes" id="UP001642406"/>
    </source>
</evidence>
<name>A0ABP0AWI6_9PEZI</name>
<evidence type="ECO:0000256" key="2">
    <source>
        <dbReference type="ARBA" id="ARBA00004613"/>
    </source>
</evidence>
<dbReference type="PANTHER" id="PTHR47700">
    <property type="entry name" value="V CHITINASE, PUTATIVE (AFU_ORTHOLOGUE AFUA_6G13720)-RELATED"/>
    <property type="match status" value="1"/>
</dbReference>
<dbReference type="Gene3D" id="3.10.350.10">
    <property type="entry name" value="LysM domain"/>
    <property type="match status" value="1"/>
</dbReference>
<dbReference type="SUPFAM" id="SSF51445">
    <property type="entry name" value="(Trans)glycosidases"/>
    <property type="match status" value="1"/>
</dbReference>
<dbReference type="InterPro" id="IPR001002">
    <property type="entry name" value="Chitin-bd_1"/>
</dbReference>
<feature type="signal peptide" evidence="15">
    <location>
        <begin position="1"/>
        <end position="34"/>
    </location>
</feature>
<keyword evidence="6" id="KW-0147">Chitin-binding</keyword>
<feature type="domain" description="LysM" evidence="16">
    <location>
        <begin position="411"/>
        <end position="460"/>
    </location>
</feature>
<keyword evidence="8" id="KW-0146">Chitin degradation</keyword>
<dbReference type="CDD" id="cd00035">
    <property type="entry name" value="ChtBD1"/>
    <property type="match status" value="1"/>
</dbReference>
<dbReference type="SMART" id="SM00270">
    <property type="entry name" value="ChtBD1"/>
    <property type="match status" value="1"/>
</dbReference>
<evidence type="ECO:0000259" key="17">
    <source>
        <dbReference type="PROSITE" id="PS51910"/>
    </source>
</evidence>
<feature type="domain" description="GH18" evidence="17">
    <location>
        <begin position="558"/>
        <end position="923"/>
    </location>
</feature>
<evidence type="ECO:0000256" key="8">
    <source>
        <dbReference type="ARBA" id="ARBA00023024"/>
    </source>
</evidence>
<feature type="region of interest" description="Disordered" evidence="14">
    <location>
        <begin position="1214"/>
        <end position="1311"/>
    </location>
</feature>
<evidence type="ECO:0000256" key="9">
    <source>
        <dbReference type="ARBA" id="ARBA00023026"/>
    </source>
</evidence>
<dbReference type="InterPro" id="IPR018392">
    <property type="entry name" value="LysM"/>
</dbReference>
<dbReference type="SUPFAM" id="SSF54556">
    <property type="entry name" value="Chitinase insertion domain"/>
    <property type="match status" value="1"/>
</dbReference>
<dbReference type="InterPro" id="IPR036779">
    <property type="entry name" value="LysM_dom_sf"/>
</dbReference>
<evidence type="ECO:0000256" key="10">
    <source>
        <dbReference type="ARBA" id="ARBA00023277"/>
    </source>
</evidence>
<keyword evidence="12" id="KW-0624">Polysaccharide degradation</keyword>
<dbReference type="InterPro" id="IPR036861">
    <property type="entry name" value="Endochitinase-like_sf"/>
</dbReference>
<feature type="compositionally biased region" description="Basic and acidic residues" evidence="14">
    <location>
        <begin position="1249"/>
        <end position="1276"/>
    </location>
</feature>
<dbReference type="PROSITE" id="PS01095">
    <property type="entry name" value="GH18_1"/>
    <property type="match status" value="1"/>
</dbReference>
<dbReference type="PROSITE" id="PS51910">
    <property type="entry name" value="GH18_2"/>
    <property type="match status" value="1"/>
</dbReference>
<dbReference type="InterPro" id="IPR053214">
    <property type="entry name" value="LysM12-like"/>
</dbReference>
<evidence type="ECO:0000313" key="18">
    <source>
        <dbReference type="EMBL" id="CAK7211650.1"/>
    </source>
</evidence>
<proteinExistence type="inferred from homology"/>
<evidence type="ECO:0000256" key="13">
    <source>
        <dbReference type="RuleBase" id="RU000489"/>
    </source>
</evidence>
<dbReference type="Pfam" id="PF00704">
    <property type="entry name" value="Glyco_hydro_18"/>
    <property type="match status" value="1"/>
</dbReference>
<dbReference type="PANTHER" id="PTHR47700:SF2">
    <property type="entry name" value="CHITINASE"/>
    <property type="match status" value="1"/>
</dbReference>
<comment type="caution">
    <text evidence="18">The sequence shown here is derived from an EMBL/GenBank/DDBJ whole genome shotgun (WGS) entry which is preliminary data.</text>
</comment>
<evidence type="ECO:0000256" key="1">
    <source>
        <dbReference type="ARBA" id="ARBA00000822"/>
    </source>
</evidence>
<feature type="region of interest" description="Disordered" evidence="14">
    <location>
        <begin position="1012"/>
        <end position="1035"/>
    </location>
</feature>
<dbReference type="SMART" id="SM00257">
    <property type="entry name" value="LysM"/>
    <property type="match status" value="1"/>
</dbReference>
<keyword evidence="11 13" id="KW-0326">Glycosidase</keyword>
<dbReference type="InterPro" id="IPR001579">
    <property type="entry name" value="Glyco_hydro_18_chit_AS"/>
</dbReference>
<evidence type="ECO:0000259" key="16">
    <source>
        <dbReference type="PROSITE" id="PS51782"/>
    </source>
</evidence>
<accession>A0ABP0AWI6</accession>
<dbReference type="Pfam" id="PF00187">
    <property type="entry name" value="Chitin_bind_1"/>
    <property type="match status" value="1"/>
</dbReference>
<keyword evidence="5" id="KW-0964">Secreted</keyword>
<sequence>MRLPHSYAKQSPFAASAARAALVLLFTLIGQVHADTATTDGTDTTNAADASLASLSSLLDGLDTPPLNEGFIYPPNFHACPLPCSDYANVFSWVRYWTPDQLQRCNEPLLMQFSVWRPQDSMSSSSPFSSLVSPSSGGSKPYYACSLASASAVNLTISPPAIDNPKTSNTLYQSQLRRAPACNAHGSAPGTTPLATNTTTLQKLVVAAGASGNSTGDDSNVAALLQGLRSFFAAPDNCDETFVFARHRQTTVGFYLGAHLGKASTADAVLTALESRLQRASATSQPVAAQLCGGNITRTRTAEQIVGVTMDTSGDLSLAQQAVTSWASGECVSSLGGSSLQTEDASTVEAQVIDLSPANDTTTSNSNSTLAMSRRFAGARDLMRGRSDSEASKTASTVNTAPTKNADGTCASYVIQKQDTCSSLAQKYGLKVTDIEKWNANQTWQWTDCSGMMYGNNMCLSAGRAPLPPPQQGVECGPALPGTTMPKNTSISMADLNPCPLNACCSSWGFCGVFPEHCEIHKPPGGGGPGAKDPKFQNTCISNCGRDIERKSDAPASPMRVGYYEAFGMDRKCLKMRSKDANVGGVYTHIHWAFAAIDPTTLKPLINDTDKQWADFKALDGVKRIVSFGGWSFSTDADTFNIMRKAILDNRETFASNVLKFVTDEGLDGVDFDWEYPAAPDIFANGQPIGQKDDGINYLKFLVTMKQKLGTGKSLSIAAPASYWYLKPFPVDRIGKAIDYIVYMTYDLHGQWDYGNPNGFDSCPSGKCIRSHVNLTETKNSLSIITKAGVANNKVVVGEASYGRSFHMAQNGCWGPMCEFTGSRDKSDATPGRCTQTAGYISNAEINELISKGAQSLYDGTCDTDVMLYNGDYTAYMTPTTADRRRASWLNLNFAGTVNWAVDLQAFTTEDMEDMSDDRPAAGEEGCIAGDDLTVDTGDLCEFTCDLGFCPTSLCYCTERGKLDPLPPVKNSTANKDIIAWNEQGVDINKMCKFACTYGYCPDDVCTTPLETMVDDDSDDGNGDPSGPPPDDPRAANANKCIIYENGDHDDSVAPCKIYCKPQIDAAAAADRTTNYGCVGFYPLGQPIPWQTISGLPCRVAPGTCSCDNYLVNEIANDVLEALPIIAELGCYLIMSTLKLVLDVGSAIFTGGELTAGLDAVATAAQIVNYVYPKDQDPQGAFDWWLSPCGNTDLVPDDIKKVFGILSDVTDVATGFKGPKNIPKGSGRHGDDGNPKNPTGPRPTSNEPKPTDKPTDKPSGKPTDKPTDKPTGKPTDKPTACPAPGAKVRRRRGIGSTPMTSTGPDGSVATMWPRKEDSVMTADADGEYEYIDDEYYVEDTDAASPKCKTKPKKCKIPKGKETQRLGAGKNTLRKLSCVNNVVKTDEMIVTSLVYAANAVRTQVAKRCDGAWTQACYHYSSVIRENSQWATLTCPQEAASTKHRQDAEATNVWTSQHKGKGWLDPQHRQWPKCDRDEYPPAYLLNDLDPAFVNSGHNRQGQLVRYVPGTQNQKAGQMWRGACFNGPVKVLSDREFQDRVARAPNKNIIHDTNLVQTEAAITVDQRPEFTISSWGPPVLADDGLGSNPCWPSAIAPLDPGFALLAYDKYYDNHPRPYDYVAAYVPPGGAPAAPTPT</sequence>
<evidence type="ECO:0000256" key="5">
    <source>
        <dbReference type="ARBA" id="ARBA00022525"/>
    </source>
</evidence>
<evidence type="ECO:0000256" key="15">
    <source>
        <dbReference type="SAM" id="SignalP"/>
    </source>
</evidence>
<comment type="catalytic activity">
    <reaction evidence="1">
        <text>Random endo-hydrolysis of N-acetyl-beta-D-glucosaminide (1-&gt;4)-beta-linkages in chitin and chitodextrins.</text>
        <dbReference type="EC" id="3.2.1.14"/>
    </reaction>
</comment>
<feature type="chain" id="PRO_5047281882" description="chitinase" evidence="15">
    <location>
        <begin position="35"/>
        <end position="1634"/>
    </location>
</feature>
<evidence type="ECO:0000256" key="3">
    <source>
        <dbReference type="ARBA" id="ARBA00008682"/>
    </source>
</evidence>
<gene>
    <name evidence="18" type="ORF">SBRCBS47491_001196</name>
</gene>
<dbReference type="InterPro" id="IPR011583">
    <property type="entry name" value="Chitinase_II/V-like_cat"/>
</dbReference>
<dbReference type="SMART" id="SM00636">
    <property type="entry name" value="Glyco_18"/>
    <property type="match status" value="1"/>
</dbReference>